<organism evidence="1 2">
    <name type="scientific">Blastopirellula marina</name>
    <dbReference type="NCBI Taxonomy" id="124"/>
    <lineage>
        <taxon>Bacteria</taxon>
        <taxon>Pseudomonadati</taxon>
        <taxon>Planctomycetota</taxon>
        <taxon>Planctomycetia</taxon>
        <taxon>Pirellulales</taxon>
        <taxon>Pirellulaceae</taxon>
        <taxon>Blastopirellula</taxon>
    </lineage>
</organism>
<protein>
    <recommendedName>
        <fullName evidence="3">Knr4/Smi1-like domain-containing protein</fullName>
    </recommendedName>
</protein>
<dbReference type="AlphaFoldDB" id="A0A2S8GMX3"/>
<dbReference type="RefSeq" id="WP_146119102.1">
    <property type="nucleotide sequence ID" value="NZ_PUHZ01000013.1"/>
</dbReference>
<comment type="caution">
    <text evidence="1">The sequence shown here is derived from an EMBL/GenBank/DDBJ whole genome shotgun (WGS) entry which is preliminary data.</text>
</comment>
<accession>A0A2S8GMX3</accession>
<dbReference type="Proteomes" id="UP000237819">
    <property type="component" value="Unassembled WGS sequence"/>
</dbReference>
<dbReference type="EMBL" id="PUHZ01000013">
    <property type="protein sequence ID" value="PQO45769.1"/>
    <property type="molecule type" value="Genomic_DNA"/>
</dbReference>
<gene>
    <name evidence="1" type="ORF">C5Y93_12645</name>
</gene>
<dbReference type="OrthoDB" id="5198158at2"/>
<evidence type="ECO:0000313" key="1">
    <source>
        <dbReference type="EMBL" id="PQO45769.1"/>
    </source>
</evidence>
<evidence type="ECO:0008006" key="3">
    <source>
        <dbReference type="Google" id="ProtNLM"/>
    </source>
</evidence>
<reference evidence="1 2" key="1">
    <citation type="submission" date="2018-02" db="EMBL/GenBank/DDBJ databases">
        <title>Comparative genomes isolates from brazilian mangrove.</title>
        <authorList>
            <person name="Araujo J.E."/>
            <person name="Taketani R.G."/>
            <person name="Silva M.C.P."/>
            <person name="Loureco M.V."/>
            <person name="Andreote F.D."/>
        </authorList>
    </citation>
    <scope>NUCLEOTIDE SEQUENCE [LARGE SCALE GENOMIC DNA]</scope>
    <source>
        <strain evidence="1 2">Nap-Phe MGV</strain>
    </source>
</reference>
<sequence length="146" mass="16153">MKWPEGLTAYAESPATEAEIAALVESVSAPLTELGIAELQAERRAIAGDVGFDPASWPFPGRPLPDSYLAFLRYSNGGFFSGLHRNCDLLFKTDEVREYMLGYDIPRWKPGLRGCDNARRFLCGTNRNPARTAMIRQKCGNSPRGV</sequence>
<name>A0A2S8GMX3_9BACT</name>
<proteinExistence type="predicted"/>
<evidence type="ECO:0000313" key="2">
    <source>
        <dbReference type="Proteomes" id="UP000237819"/>
    </source>
</evidence>